<feature type="disulfide bond" evidence="9">
    <location>
        <begin position="27"/>
        <end position="125"/>
    </location>
</feature>
<name>A0AAV7LW95_PLEWA</name>
<evidence type="ECO:0000256" key="4">
    <source>
        <dbReference type="ARBA" id="ARBA00022608"/>
    </source>
</evidence>
<dbReference type="SUPFAM" id="SSF50242">
    <property type="entry name" value="TIMP-like"/>
    <property type="match status" value="1"/>
</dbReference>
<keyword evidence="8" id="KW-0862">Zinc</keyword>
<evidence type="ECO:0000256" key="10">
    <source>
        <dbReference type="SAM" id="SignalP"/>
    </source>
</evidence>
<dbReference type="InterPro" id="IPR027465">
    <property type="entry name" value="TIMP_C"/>
</dbReference>
<dbReference type="Proteomes" id="UP001066276">
    <property type="component" value="Chromosome 10"/>
</dbReference>
<keyword evidence="5" id="KW-0646">Protease inhibitor</keyword>
<feature type="domain" description="NTR" evidence="11">
    <location>
        <begin position="25"/>
        <end position="150"/>
    </location>
</feature>
<sequence>MDAKIRLWLLVALMSISAYPYTDCCSCIHYHAQMAFCDSDVAVRARFLGATVTDKYSEFTGKYSVITYEIETLQVLKGGDTIKNLSFIYTSTAYYCGYHIGQQDYNKDYLITGPMRNGRVEVIRCSYIVAWSTLTEAQIEGVERAYSCHCRICFQWDCYGESRNYCILDGTNPWDIHPDAEEIGTELYDQMCEHNVNGECTWQPVYA</sequence>
<feature type="signal peptide" evidence="10">
    <location>
        <begin position="1"/>
        <end position="18"/>
    </location>
</feature>
<feature type="disulfide bond" evidence="9">
    <location>
        <begin position="150"/>
        <end position="200"/>
    </location>
</feature>
<keyword evidence="13" id="KW-1185">Reference proteome</keyword>
<dbReference type="PANTHER" id="PTHR11844">
    <property type="entry name" value="METALLOPROTEASE INHIBITOR"/>
    <property type="match status" value="1"/>
</dbReference>
<dbReference type="InterPro" id="IPR001820">
    <property type="entry name" value="TIMP"/>
</dbReference>
<evidence type="ECO:0000256" key="5">
    <source>
        <dbReference type="ARBA" id="ARBA00022690"/>
    </source>
</evidence>
<dbReference type="GO" id="GO:0031012">
    <property type="term" value="C:extracellular matrix"/>
    <property type="evidence" value="ECO:0007669"/>
    <property type="project" value="TreeGrafter"/>
</dbReference>
<dbReference type="Pfam" id="PF00965">
    <property type="entry name" value="TIMP"/>
    <property type="match status" value="1"/>
</dbReference>
<dbReference type="GO" id="GO:0002020">
    <property type="term" value="F:protease binding"/>
    <property type="evidence" value="ECO:0007669"/>
    <property type="project" value="TreeGrafter"/>
</dbReference>
<comment type="similarity">
    <text evidence="2">Belongs to the protease inhibitor I35 (TIMP) family.</text>
</comment>
<feature type="disulfide bond" evidence="9">
    <location>
        <begin position="37"/>
        <end position="148"/>
    </location>
</feature>
<feature type="disulfide bond" evidence="9">
    <location>
        <begin position="25"/>
        <end position="96"/>
    </location>
</feature>
<reference evidence="12" key="1">
    <citation type="journal article" date="2022" name="bioRxiv">
        <title>Sequencing and chromosome-scale assembly of the giantPleurodeles waltlgenome.</title>
        <authorList>
            <person name="Brown T."/>
            <person name="Elewa A."/>
            <person name="Iarovenko S."/>
            <person name="Subramanian E."/>
            <person name="Araus A.J."/>
            <person name="Petzold A."/>
            <person name="Susuki M."/>
            <person name="Suzuki K.-i.T."/>
            <person name="Hayashi T."/>
            <person name="Toyoda A."/>
            <person name="Oliveira C."/>
            <person name="Osipova E."/>
            <person name="Leigh N.D."/>
            <person name="Simon A."/>
            <person name="Yun M.H."/>
        </authorList>
    </citation>
    <scope>NUCLEOTIDE SEQUENCE</scope>
    <source>
        <strain evidence="12">20211129_DDA</strain>
        <tissue evidence="12">Liver</tissue>
    </source>
</reference>
<feature type="disulfide bond" evidence="9">
    <location>
        <begin position="166"/>
        <end position="192"/>
    </location>
</feature>
<feature type="binding site" evidence="8">
    <location>
        <position position="25"/>
    </location>
    <ligand>
        <name>Zn(2+)</name>
        <dbReference type="ChEBI" id="CHEBI:29105"/>
        <note>ligand shared with metalloproteinase partner</note>
    </ligand>
</feature>
<dbReference type="SMART" id="SM00206">
    <property type="entry name" value="NTR"/>
    <property type="match status" value="1"/>
</dbReference>
<evidence type="ECO:0000256" key="2">
    <source>
        <dbReference type="ARBA" id="ARBA00011027"/>
    </source>
</evidence>
<accession>A0AAV7LW95</accession>
<dbReference type="EMBL" id="JANPWB010000014">
    <property type="protein sequence ID" value="KAJ1095821.1"/>
    <property type="molecule type" value="Genomic_DNA"/>
</dbReference>
<dbReference type="GO" id="GO:0051045">
    <property type="term" value="P:negative regulation of membrane protein ectodomain proteolysis"/>
    <property type="evidence" value="ECO:0007669"/>
    <property type="project" value="TreeGrafter"/>
</dbReference>
<gene>
    <name evidence="12" type="ORF">NDU88_000971</name>
</gene>
<evidence type="ECO:0000256" key="3">
    <source>
        <dbReference type="ARBA" id="ARBA00022525"/>
    </source>
</evidence>
<dbReference type="Gene3D" id="3.90.370.10">
    <property type="entry name" value="Tissue inhibitor of metalloproteinase-1. Chain B, domain 1"/>
    <property type="match status" value="1"/>
</dbReference>
<feature type="disulfide bond" evidence="9">
    <location>
        <begin position="153"/>
        <end position="158"/>
    </location>
</feature>
<comment type="caution">
    <text evidence="12">The sequence shown here is derived from an EMBL/GenBank/DDBJ whole genome shotgun (WGS) entry which is preliminary data.</text>
</comment>
<evidence type="ECO:0000259" key="11">
    <source>
        <dbReference type="PROSITE" id="PS50189"/>
    </source>
</evidence>
<comment type="subcellular location">
    <subcellularLocation>
        <location evidence="1">Secreted</location>
    </subcellularLocation>
</comment>
<keyword evidence="7" id="KW-0481">Metalloenzyme inhibitor</keyword>
<dbReference type="GO" id="GO:0008191">
    <property type="term" value="F:metalloendopeptidase inhibitor activity"/>
    <property type="evidence" value="ECO:0007669"/>
    <property type="project" value="InterPro"/>
</dbReference>
<organism evidence="12 13">
    <name type="scientific">Pleurodeles waltl</name>
    <name type="common">Iberian ribbed newt</name>
    <dbReference type="NCBI Taxonomy" id="8319"/>
    <lineage>
        <taxon>Eukaryota</taxon>
        <taxon>Metazoa</taxon>
        <taxon>Chordata</taxon>
        <taxon>Craniata</taxon>
        <taxon>Vertebrata</taxon>
        <taxon>Euteleostomi</taxon>
        <taxon>Amphibia</taxon>
        <taxon>Batrachia</taxon>
        <taxon>Caudata</taxon>
        <taxon>Salamandroidea</taxon>
        <taxon>Salamandridae</taxon>
        <taxon>Pleurodelinae</taxon>
        <taxon>Pleurodeles</taxon>
    </lineage>
</organism>
<evidence type="ECO:0000313" key="13">
    <source>
        <dbReference type="Proteomes" id="UP001066276"/>
    </source>
</evidence>
<evidence type="ECO:0000256" key="6">
    <source>
        <dbReference type="ARBA" id="ARBA00023157"/>
    </source>
</evidence>
<dbReference type="GO" id="GO:0005615">
    <property type="term" value="C:extracellular space"/>
    <property type="evidence" value="ECO:0007669"/>
    <property type="project" value="TreeGrafter"/>
</dbReference>
<proteinExistence type="inferred from homology"/>
<dbReference type="AlphaFoldDB" id="A0AAV7LW95"/>
<keyword evidence="3" id="KW-0964">Secreted</keyword>
<evidence type="ECO:0000256" key="8">
    <source>
        <dbReference type="PIRSR" id="PIRSR601820-1"/>
    </source>
</evidence>
<dbReference type="InterPro" id="IPR001134">
    <property type="entry name" value="Netrin_domain"/>
</dbReference>
<evidence type="ECO:0000256" key="7">
    <source>
        <dbReference type="ARBA" id="ARBA00023215"/>
    </source>
</evidence>
<evidence type="ECO:0000256" key="9">
    <source>
        <dbReference type="PIRSR" id="PIRSR601820-3"/>
    </source>
</evidence>
<dbReference type="InterPro" id="IPR008993">
    <property type="entry name" value="TIMP-like_OB-fold"/>
</dbReference>
<keyword evidence="8" id="KW-0479">Metal-binding</keyword>
<dbReference type="PANTHER" id="PTHR11844:SF25">
    <property type="entry name" value="NTR DOMAIN-CONTAINING PROTEIN"/>
    <property type="match status" value="1"/>
</dbReference>
<dbReference type="GO" id="GO:0046872">
    <property type="term" value="F:metal ion binding"/>
    <property type="evidence" value="ECO:0007669"/>
    <property type="project" value="UniProtKB-KW"/>
</dbReference>
<protein>
    <recommendedName>
        <fullName evidence="11">NTR domain-containing protein</fullName>
    </recommendedName>
</protein>
<keyword evidence="10" id="KW-0732">Signal</keyword>
<evidence type="ECO:0000256" key="1">
    <source>
        <dbReference type="ARBA" id="ARBA00004613"/>
    </source>
</evidence>
<dbReference type="Gene3D" id="2.40.50.120">
    <property type="match status" value="1"/>
</dbReference>
<evidence type="ECO:0000313" key="12">
    <source>
        <dbReference type="EMBL" id="KAJ1095821.1"/>
    </source>
</evidence>
<feature type="chain" id="PRO_5043630749" description="NTR domain-containing protein" evidence="10">
    <location>
        <begin position="19"/>
        <end position="207"/>
    </location>
</feature>
<dbReference type="PROSITE" id="PS50189">
    <property type="entry name" value="NTR"/>
    <property type="match status" value="1"/>
</dbReference>
<keyword evidence="6 9" id="KW-1015">Disulfide bond</keyword>
<keyword evidence="4" id="KW-0483">Metalloprotease inhibitor</keyword>